<accession>C4J771</accession>
<sequence>MVKTGWSKGKSATFLLGCSATCVYGVGVALSACYRQGVCILVLEHFHFCLPANEFVHW</sequence>
<dbReference type="AlphaFoldDB" id="C4J771"/>
<protein>
    <submittedName>
        <fullName evidence="1">Uncharacterized protein</fullName>
    </submittedName>
</protein>
<dbReference type="PROSITE" id="PS51257">
    <property type="entry name" value="PROKAR_LIPOPROTEIN"/>
    <property type="match status" value="1"/>
</dbReference>
<dbReference type="EMBL" id="BT086668">
    <property type="protein sequence ID" value="ACR37021.1"/>
    <property type="molecule type" value="mRNA"/>
</dbReference>
<name>C4J771_MAIZE</name>
<organism evidence="1">
    <name type="scientific">Zea mays</name>
    <name type="common">Maize</name>
    <dbReference type="NCBI Taxonomy" id="4577"/>
    <lineage>
        <taxon>Eukaryota</taxon>
        <taxon>Viridiplantae</taxon>
        <taxon>Streptophyta</taxon>
        <taxon>Embryophyta</taxon>
        <taxon>Tracheophyta</taxon>
        <taxon>Spermatophyta</taxon>
        <taxon>Magnoliopsida</taxon>
        <taxon>Liliopsida</taxon>
        <taxon>Poales</taxon>
        <taxon>Poaceae</taxon>
        <taxon>PACMAD clade</taxon>
        <taxon>Panicoideae</taxon>
        <taxon>Andropogonodae</taxon>
        <taxon>Andropogoneae</taxon>
        <taxon>Tripsacinae</taxon>
        <taxon>Zea</taxon>
    </lineage>
</organism>
<reference evidence="1" key="1">
    <citation type="journal article" date="2009" name="PLoS Genet.">
        <title>Sequencing, mapping, and analysis of 27,455 maize full-length cDNAs.</title>
        <authorList>
            <person name="Soderlund C."/>
            <person name="Descour A."/>
            <person name="Kudrna D."/>
            <person name="Bomhoff M."/>
            <person name="Boyd L."/>
            <person name="Currie J."/>
            <person name="Angelova A."/>
            <person name="Collura K."/>
            <person name="Wissotski M."/>
            <person name="Ashley E."/>
            <person name="Morrow D."/>
            <person name="Fernandes J."/>
            <person name="Walbot V."/>
            <person name="Yu Y."/>
        </authorList>
    </citation>
    <scope>NUCLEOTIDE SEQUENCE</scope>
    <source>
        <strain evidence="1">B73</strain>
    </source>
</reference>
<evidence type="ECO:0000313" key="1">
    <source>
        <dbReference type="EMBL" id="ACR37021.1"/>
    </source>
</evidence>
<proteinExistence type="evidence at transcript level"/>